<evidence type="ECO:0000256" key="2">
    <source>
        <dbReference type="SAM" id="Phobius"/>
    </source>
</evidence>
<dbReference type="RefSeq" id="WP_108847190.1">
    <property type="nucleotide sequence ID" value="NZ_CP015449.1"/>
</dbReference>
<gene>
    <name evidence="3" type="ORF">A6035_06880</name>
</gene>
<reference evidence="3 4" key="1">
    <citation type="submission" date="2016-04" db="EMBL/GenBank/DDBJ databases">
        <title>Complete genome sequence of Dietzia lutea YIM 80766T, a strain isolated from desert soil in Egypt.</title>
        <authorList>
            <person name="Zhao J."/>
            <person name="Hu B."/>
            <person name="Geng S."/>
            <person name="Nie Y."/>
            <person name="Tang Y."/>
        </authorList>
    </citation>
    <scope>NUCLEOTIDE SEQUENCE [LARGE SCALE GENOMIC DNA]</scope>
    <source>
        <strain evidence="3 4">YIM 80766</strain>
    </source>
</reference>
<name>A0A2S1R6Q4_9ACTN</name>
<dbReference type="AlphaFoldDB" id="A0A2S1R6Q4"/>
<feature type="transmembrane region" description="Helical" evidence="2">
    <location>
        <begin position="79"/>
        <end position="102"/>
    </location>
</feature>
<evidence type="ECO:0000256" key="1">
    <source>
        <dbReference type="SAM" id="MobiDB-lite"/>
    </source>
</evidence>
<keyword evidence="2" id="KW-0812">Transmembrane</keyword>
<feature type="compositionally biased region" description="Gly residues" evidence="1">
    <location>
        <begin position="193"/>
        <end position="217"/>
    </location>
</feature>
<dbReference type="KEGG" id="dlu:A6035_06880"/>
<feature type="transmembrane region" description="Helical" evidence="2">
    <location>
        <begin position="146"/>
        <end position="167"/>
    </location>
</feature>
<protein>
    <recommendedName>
        <fullName evidence="5">TIGR02234 family membrane protein</fullName>
    </recommendedName>
</protein>
<keyword evidence="4" id="KW-1185">Reference proteome</keyword>
<organism evidence="3 4">
    <name type="scientific">Dietzia lutea</name>
    <dbReference type="NCBI Taxonomy" id="546160"/>
    <lineage>
        <taxon>Bacteria</taxon>
        <taxon>Bacillati</taxon>
        <taxon>Actinomycetota</taxon>
        <taxon>Actinomycetes</taxon>
        <taxon>Mycobacteriales</taxon>
        <taxon>Dietziaceae</taxon>
        <taxon>Dietzia</taxon>
    </lineage>
</organism>
<evidence type="ECO:0008006" key="5">
    <source>
        <dbReference type="Google" id="ProtNLM"/>
    </source>
</evidence>
<dbReference type="InterPro" id="IPR011746">
    <property type="entry name" value="Trp_synth-assoc_CHP"/>
</dbReference>
<sequence length="242" mass="24278">MSRRARLLAPVVLLLVGAALLWIASRMVWLDVAAFNDQSGEARRALTGAEWQPALVPLALGALAAIAAVALVRGLAARAVGAVIALLGVATVTLLVSSVGGVDAERVHTVIMSDEGVARTNAGPGAEGSESIPEWSRITELSTRPVGPALTGAGAAALLAAGIVVLARPARPVRRDDRYVTPAVRREEAAAGGTAGGGTGGTRGTGGARGTSGTGGEVEGDADGDAGRDLWLELDEGRDPTG</sequence>
<feature type="region of interest" description="Disordered" evidence="1">
    <location>
        <begin position="184"/>
        <end position="242"/>
    </location>
</feature>
<keyword evidence="2" id="KW-1133">Transmembrane helix</keyword>
<dbReference type="Proteomes" id="UP000244928">
    <property type="component" value="Chromosome"/>
</dbReference>
<accession>A0A2S1R6Q4</accession>
<proteinExistence type="predicted"/>
<dbReference type="EMBL" id="CP015449">
    <property type="protein sequence ID" value="AWH91931.1"/>
    <property type="molecule type" value="Genomic_DNA"/>
</dbReference>
<feature type="compositionally biased region" description="Basic and acidic residues" evidence="1">
    <location>
        <begin position="225"/>
        <end position="242"/>
    </location>
</feature>
<evidence type="ECO:0000313" key="3">
    <source>
        <dbReference type="EMBL" id="AWH91931.1"/>
    </source>
</evidence>
<keyword evidence="2" id="KW-0472">Membrane</keyword>
<evidence type="ECO:0000313" key="4">
    <source>
        <dbReference type="Proteomes" id="UP000244928"/>
    </source>
</evidence>
<dbReference type="Pfam" id="PF09534">
    <property type="entry name" value="Trp_oprn_chp"/>
    <property type="match status" value="1"/>
</dbReference>
<feature type="transmembrane region" description="Helical" evidence="2">
    <location>
        <begin position="54"/>
        <end position="72"/>
    </location>
</feature>
<dbReference type="InterPro" id="IPR019051">
    <property type="entry name" value="Trp_biosyn_TM_oprn/chp"/>
</dbReference>
<dbReference type="NCBIfam" id="TIGR02234">
    <property type="entry name" value="trp_oprn_chp"/>
    <property type="match status" value="1"/>
</dbReference>